<dbReference type="RefSeq" id="WP_109030523.1">
    <property type="nucleotide sequence ID" value="NZ_BEWD01000004.1"/>
</dbReference>
<sequence length="110" mass="11526">MLTAMDRSSPSGSTGTGAHGRAQPGKWLIGVPFRSTASRVVWMYYVVGEAGDVSRAVRVALARANSTQEKQARGGGSVTAEGLEVRRITLDALGHTRLDGAGDRSAAPSW</sequence>
<feature type="compositionally biased region" description="Polar residues" evidence="1">
    <location>
        <begin position="1"/>
        <end position="13"/>
    </location>
</feature>
<dbReference type="EMBL" id="JAAGMQ010000085">
    <property type="protein sequence ID" value="NEC32178.1"/>
    <property type="molecule type" value="Genomic_DNA"/>
</dbReference>
<feature type="region of interest" description="Disordered" evidence="1">
    <location>
        <begin position="1"/>
        <end position="24"/>
    </location>
</feature>
<name>A0A6G3T776_9ACTN</name>
<evidence type="ECO:0000313" key="3">
    <source>
        <dbReference type="Proteomes" id="UP000475666"/>
    </source>
</evidence>
<dbReference type="Proteomes" id="UP000475666">
    <property type="component" value="Unassembled WGS sequence"/>
</dbReference>
<proteinExistence type="predicted"/>
<accession>A0A6G3T776</accession>
<organism evidence="2 3">
    <name type="scientific">Streptomyces rubrogriseus</name>
    <dbReference type="NCBI Taxonomy" id="194673"/>
    <lineage>
        <taxon>Bacteria</taxon>
        <taxon>Bacillati</taxon>
        <taxon>Actinomycetota</taxon>
        <taxon>Actinomycetes</taxon>
        <taxon>Kitasatosporales</taxon>
        <taxon>Streptomycetaceae</taxon>
        <taxon>Streptomyces</taxon>
        <taxon>Streptomyces violaceoruber group</taxon>
    </lineage>
</organism>
<comment type="caution">
    <text evidence="2">The sequence shown here is derived from an EMBL/GenBank/DDBJ whole genome shotgun (WGS) entry which is preliminary data.</text>
</comment>
<gene>
    <name evidence="2" type="ORF">G3I66_03125</name>
</gene>
<dbReference type="GeneID" id="96652317"/>
<protein>
    <submittedName>
        <fullName evidence="2">Uncharacterized protein</fullName>
    </submittedName>
</protein>
<reference evidence="2 3" key="1">
    <citation type="submission" date="2020-01" db="EMBL/GenBank/DDBJ databases">
        <title>Insect and environment-associated Actinomycetes.</title>
        <authorList>
            <person name="Currrie C."/>
            <person name="Chevrette M."/>
            <person name="Carlson C."/>
            <person name="Stubbendieck R."/>
            <person name="Wendt-Pienkowski E."/>
        </authorList>
    </citation>
    <scope>NUCLEOTIDE SEQUENCE [LARGE SCALE GENOMIC DNA]</scope>
    <source>
        <strain evidence="2 3">SID7739</strain>
    </source>
</reference>
<evidence type="ECO:0000313" key="2">
    <source>
        <dbReference type="EMBL" id="NEC32178.1"/>
    </source>
</evidence>
<dbReference type="AlphaFoldDB" id="A0A6G3T776"/>
<evidence type="ECO:0000256" key="1">
    <source>
        <dbReference type="SAM" id="MobiDB-lite"/>
    </source>
</evidence>